<accession>A0A9P4TL24</accession>
<dbReference type="EMBL" id="SWKU01000004">
    <property type="protein sequence ID" value="KAF3007603.1"/>
    <property type="molecule type" value="Genomic_DNA"/>
</dbReference>
<dbReference type="OrthoDB" id="2896980at2759"/>
<sequence length="304" mass="34006">MAVPPYILDSFDEDIPLLNRSKGIVYKQVGDSSESTKACVPPFVLICSNPDDTCRFIEKADTVLKSLSSSDFGGRKLPLPFPEAALDTEAELSSATDSHVLQPIFEVLHRRWGGLFKCRRESHPENTNGKADTSMRFDIVFETADSKHMIVVLELKRRELIKYADFDPKDKTTSLSGLIDENSSEDDIDDRIDAIGEWGGTVWKGNAIPFLKQLSKYAKGGKGCKGCPHVCLFNWDHLLLFKFDEAKLRKTQDGTTAGDRAELTWISEHNAIDNKDKGGFIRKAKIRKALLGFMVEAFELQFGP</sequence>
<evidence type="ECO:0000313" key="2">
    <source>
        <dbReference type="Proteomes" id="UP000801428"/>
    </source>
</evidence>
<dbReference type="AlphaFoldDB" id="A0A9P4TL24"/>
<evidence type="ECO:0000313" key="1">
    <source>
        <dbReference type="EMBL" id="KAF3007603.1"/>
    </source>
</evidence>
<gene>
    <name evidence="1" type="ORF">E8E13_007846</name>
</gene>
<name>A0A9P4TL24_CURKU</name>
<comment type="caution">
    <text evidence="1">The sequence shown here is derived from an EMBL/GenBank/DDBJ whole genome shotgun (WGS) entry which is preliminary data.</text>
</comment>
<keyword evidence="2" id="KW-1185">Reference proteome</keyword>
<organism evidence="1 2">
    <name type="scientific">Curvularia kusanoi</name>
    <name type="common">Cochliobolus kusanoi</name>
    <dbReference type="NCBI Taxonomy" id="90978"/>
    <lineage>
        <taxon>Eukaryota</taxon>
        <taxon>Fungi</taxon>
        <taxon>Dikarya</taxon>
        <taxon>Ascomycota</taxon>
        <taxon>Pezizomycotina</taxon>
        <taxon>Dothideomycetes</taxon>
        <taxon>Pleosporomycetidae</taxon>
        <taxon>Pleosporales</taxon>
        <taxon>Pleosporineae</taxon>
        <taxon>Pleosporaceae</taxon>
        <taxon>Curvularia</taxon>
    </lineage>
</organism>
<proteinExistence type="predicted"/>
<dbReference type="Proteomes" id="UP000801428">
    <property type="component" value="Unassembled WGS sequence"/>
</dbReference>
<reference evidence="1" key="1">
    <citation type="submission" date="2019-04" db="EMBL/GenBank/DDBJ databases">
        <title>Sequencing of skin fungus with MAO and IRED activity.</title>
        <authorList>
            <person name="Marsaioli A.J."/>
            <person name="Bonatto J.M.C."/>
            <person name="Reis Junior O."/>
        </authorList>
    </citation>
    <scope>NUCLEOTIDE SEQUENCE</scope>
    <source>
        <strain evidence="1">30M1</strain>
    </source>
</reference>
<protein>
    <submittedName>
        <fullName evidence="1">Uncharacterized protein</fullName>
    </submittedName>
</protein>